<dbReference type="Gene3D" id="3.40.50.300">
    <property type="entry name" value="P-loop containing nucleotide triphosphate hydrolases"/>
    <property type="match status" value="1"/>
</dbReference>
<organism evidence="10 11">
    <name type="scientific">Nicotiana sylvestris</name>
    <name type="common">Wood tobacco</name>
    <name type="synonym">South American tobacco</name>
    <dbReference type="NCBI Taxonomy" id="4096"/>
    <lineage>
        <taxon>Eukaryota</taxon>
        <taxon>Viridiplantae</taxon>
        <taxon>Streptophyta</taxon>
        <taxon>Embryophyta</taxon>
        <taxon>Tracheophyta</taxon>
        <taxon>Spermatophyta</taxon>
        <taxon>Magnoliopsida</taxon>
        <taxon>eudicotyledons</taxon>
        <taxon>Gunneridae</taxon>
        <taxon>Pentapetalae</taxon>
        <taxon>asterids</taxon>
        <taxon>lamiids</taxon>
        <taxon>Solanales</taxon>
        <taxon>Solanaceae</taxon>
        <taxon>Nicotianoideae</taxon>
        <taxon>Nicotianeae</taxon>
        <taxon>Nicotiana</taxon>
    </lineage>
</organism>
<dbReference type="GO" id="GO:0043531">
    <property type="term" value="F:ADP binding"/>
    <property type="evidence" value="ECO:0007669"/>
    <property type="project" value="InterPro"/>
</dbReference>
<dbReference type="InterPro" id="IPR036388">
    <property type="entry name" value="WH-like_DNA-bd_sf"/>
</dbReference>
<dbReference type="FunFam" id="1.10.10.10:FF:000322">
    <property type="entry name" value="Probable disease resistance protein At1g63360"/>
    <property type="match status" value="1"/>
</dbReference>
<keyword evidence="5" id="KW-0611">Plant defense</keyword>
<dbReference type="PANTHER" id="PTHR23155:SF1193">
    <property type="entry name" value="DISEASE RESISTANCE PROTEIN RPP13-RELATED"/>
    <property type="match status" value="1"/>
</dbReference>
<dbReference type="SUPFAM" id="SSF52058">
    <property type="entry name" value="L domain-like"/>
    <property type="match status" value="1"/>
</dbReference>
<feature type="domain" description="Disease resistance R13L4/SHOC-2-like LRR" evidence="9">
    <location>
        <begin position="543"/>
        <end position="875"/>
    </location>
</feature>
<keyword evidence="4" id="KW-0547">Nucleotide-binding</keyword>
<gene>
    <name evidence="11" type="primary">LOC104243210</name>
</gene>
<dbReference type="RefSeq" id="XP_009796664.1">
    <property type="nucleotide sequence ID" value="XM_009798362.1"/>
</dbReference>
<dbReference type="InterPro" id="IPR058922">
    <property type="entry name" value="WHD_DRP"/>
</dbReference>
<reference evidence="11" key="2">
    <citation type="submission" date="2025-08" db="UniProtKB">
        <authorList>
            <consortium name="RefSeq"/>
        </authorList>
    </citation>
    <scope>IDENTIFICATION</scope>
    <source>
        <tissue evidence="11">Leaf</tissue>
    </source>
</reference>
<evidence type="ECO:0000256" key="3">
    <source>
        <dbReference type="ARBA" id="ARBA00022737"/>
    </source>
</evidence>
<dbReference type="GO" id="GO:0051607">
    <property type="term" value="P:defense response to virus"/>
    <property type="evidence" value="ECO:0007669"/>
    <property type="project" value="UniProtKB-ARBA"/>
</dbReference>
<reference evidence="10" key="1">
    <citation type="journal article" date="2013" name="Genome Biol.">
        <title>Reference genomes and transcriptomes of Nicotiana sylvestris and Nicotiana tomentosiformis.</title>
        <authorList>
            <person name="Sierro N."/>
            <person name="Battey J.N."/>
            <person name="Ouadi S."/>
            <person name="Bovet L."/>
            <person name="Goepfert S."/>
            <person name="Bakaher N."/>
            <person name="Peitsch M.C."/>
            <person name="Ivanov N.V."/>
        </authorList>
    </citation>
    <scope>NUCLEOTIDE SEQUENCE [LARGE SCALE GENOMIC DNA]</scope>
</reference>
<proteinExistence type="inferred from homology"/>
<comment type="similarity">
    <text evidence="1">Belongs to the disease resistance NB-LRR family.</text>
</comment>
<evidence type="ECO:0000313" key="11">
    <source>
        <dbReference type="RefSeq" id="XP_009796664.1"/>
    </source>
</evidence>
<name>A0A1U7YBN5_NICSY</name>
<keyword evidence="6" id="KW-0067">ATP-binding</keyword>
<dbReference type="PRINTS" id="PR00364">
    <property type="entry name" value="DISEASERSIST"/>
</dbReference>
<dbReference type="Gene3D" id="1.10.10.10">
    <property type="entry name" value="Winged helix-like DNA-binding domain superfamily/Winged helix DNA-binding domain"/>
    <property type="match status" value="1"/>
</dbReference>
<evidence type="ECO:0000259" key="8">
    <source>
        <dbReference type="Pfam" id="PF23559"/>
    </source>
</evidence>
<sequence>MADTDTDTGLNLLVENLLDSVREKAKFIADNSKLQIYDLEDDFLHLEEQVQRLRALLNIAAQWQINTSSKWKQLVNKDIRITVHRAEDVIDGLALMFQLYLDKKQGLIVFDSIRGDSVRIIRRDSVSNLATKIDGLNEKVKEFLQNNQPAVQPEKNSQDLPLKENEVVGLKEEAEKVIKRLVDGSEDLNVVPVVGMHGLGKTTLAIKVFNDPQILNQFDSRIWVYVGQSYEIKDIFINILTCFTDRIEEYQDKDVNEIAKVICDFVPKEGKCLIVLDDVWAIGVVDFVKKTFPENSKGHRIMMTTHRQDVASCANPNPHDLKFLTQTESFLLLKSRVFGSGCFPEELTELGESIAQKCCGVPLAIIVIAGALRGRKDKNNWLKVQKYFWQHLIIKDDPIRCWKFVEMSYNCLPQEMKECFLYCGIFPRGFDIPAWKLIRLWIAEGLIKSSPGYALEEVAENNLNELVNRNLVIVVQKKFDSRIKTCRLHDMVQEFCKMEATRECLFHEVSLTPDQAIPDDSRRLCIRSRFLGDFLSRKPYAEHVRSFLCFSPTQLSPYLVTLLHKAFALIRVLDVEPTNFIFSRYFNGLYHLKYMAFSGDFTAIPPPFCRFLNLQTLIFNTTSKRKRYLETRWEIWNMLRLRHLHSNIPVRLPRPKTPKGEISCLRTLSMVAPESCNSCVLAKVGNLKKLSIKGNMAPFLEINKDGFSNHGELKCLENLKLLNDVFTMISVLHLPPNFFRFARTLKKLTLSDTRFDWREAIGLEQLECLEVLKLKDAFTGKSWKLEVGFSELQALSIDTTDFETWEASTHHFPRLRHLVLIYCDKLEAVPATFADIPSLREMRLENTSKAVRSAKEIERKKQEMQFLNNIEFKLTISFDVDYNEVEDLCGIVSPNIVIITIQFFPCMLANSSSNFS</sequence>
<evidence type="ECO:0000313" key="10">
    <source>
        <dbReference type="Proteomes" id="UP000189701"/>
    </source>
</evidence>
<dbReference type="Pfam" id="PF23559">
    <property type="entry name" value="WHD_DRP"/>
    <property type="match status" value="1"/>
</dbReference>
<dbReference type="KEGG" id="nsy:104243210"/>
<dbReference type="InterPro" id="IPR027417">
    <property type="entry name" value="P-loop_NTPase"/>
</dbReference>
<dbReference type="SUPFAM" id="SSF52540">
    <property type="entry name" value="P-loop containing nucleoside triphosphate hydrolases"/>
    <property type="match status" value="1"/>
</dbReference>
<evidence type="ECO:0000256" key="5">
    <source>
        <dbReference type="ARBA" id="ARBA00022821"/>
    </source>
</evidence>
<evidence type="ECO:0000259" key="7">
    <source>
        <dbReference type="Pfam" id="PF00931"/>
    </source>
</evidence>
<dbReference type="GO" id="GO:0005524">
    <property type="term" value="F:ATP binding"/>
    <property type="evidence" value="ECO:0007669"/>
    <property type="project" value="UniProtKB-KW"/>
</dbReference>
<evidence type="ECO:0000256" key="2">
    <source>
        <dbReference type="ARBA" id="ARBA00022614"/>
    </source>
</evidence>
<evidence type="ECO:0000259" key="9">
    <source>
        <dbReference type="Pfam" id="PF23598"/>
    </source>
</evidence>
<evidence type="ECO:0000256" key="6">
    <source>
        <dbReference type="ARBA" id="ARBA00022840"/>
    </source>
</evidence>
<dbReference type="Gene3D" id="3.80.10.10">
    <property type="entry name" value="Ribonuclease Inhibitor"/>
    <property type="match status" value="1"/>
</dbReference>
<evidence type="ECO:0000256" key="4">
    <source>
        <dbReference type="ARBA" id="ARBA00022741"/>
    </source>
</evidence>
<keyword evidence="10" id="KW-1185">Reference proteome</keyword>
<dbReference type="eggNOG" id="KOG4658">
    <property type="taxonomic scope" value="Eukaryota"/>
</dbReference>
<dbReference type="FunFam" id="3.40.50.300:FF:001091">
    <property type="entry name" value="Probable disease resistance protein At1g61300"/>
    <property type="match status" value="1"/>
</dbReference>
<dbReference type="GeneID" id="104243210"/>
<dbReference type="AlphaFoldDB" id="A0A1U7YBN5"/>
<dbReference type="InterPro" id="IPR002182">
    <property type="entry name" value="NB-ARC"/>
</dbReference>
<dbReference type="InterPro" id="IPR044974">
    <property type="entry name" value="Disease_R_plants"/>
</dbReference>
<protein>
    <submittedName>
        <fullName evidence="11">Late blight resistance protein homolog R1A-10 isoform X1</fullName>
    </submittedName>
</protein>
<dbReference type="GO" id="GO:0098542">
    <property type="term" value="P:defense response to other organism"/>
    <property type="evidence" value="ECO:0007669"/>
    <property type="project" value="TreeGrafter"/>
</dbReference>
<dbReference type="InterPro" id="IPR032675">
    <property type="entry name" value="LRR_dom_sf"/>
</dbReference>
<feature type="domain" description="NB-ARC" evidence="7">
    <location>
        <begin position="172"/>
        <end position="338"/>
    </location>
</feature>
<dbReference type="Pfam" id="PF00931">
    <property type="entry name" value="NB-ARC"/>
    <property type="match status" value="1"/>
</dbReference>
<evidence type="ECO:0000256" key="1">
    <source>
        <dbReference type="ARBA" id="ARBA00008894"/>
    </source>
</evidence>
<dbReference type="Proteomes" id="UP000189701">
    <property type="component" value="Unplaced"/>
</dbReference>
<dbReference type="Pfam" id="PF23598">
    <property type="entry name" value="LRR_14"/>
    <property type="match status" value="1"/>
</dbReference>
<accession>A0A1U7YBN5</accession>
<keyword evidence="2" id="KW-0433">Leucine-rich repeat</keyword>
<dbReference type="PANTHER" id="PTHR23155">
    <property type="entry name" value="DISEASE RESISTANCE PROTEIN RP"/>
    <property type="match status" value="1"/>
</dbReference>
<feature type="domain" description="Disease resistance protein winged helix" evidence="8">
    <location>
        <begin position="425"/>
        <end position="495"/>
    </location>
</feature>
<keyword evidence="3" id="KW-0677">Repeat</keyword>
<dbReference type="InterPro" id="IPR055414">
    <property type="entry name" value="LRR_R13L4/SHOC2-like"/>
</dbReference>